<feature type="domain" description="Insertion element IS150 protein InsJ-like helix-turn-helix" evidence="4">
    <location>
        <begin position="132"/>
        <end position="184"/>
    </location>
</feature>
<proteinExistence type="inferred from homology"/>
<dbReference type="Pfam" id="PF13518">
    <property type="entry name" value="HTH_28"/>
    <property type="match status" value="1"/>
</dbReference>
<dbReference type="InterPro" id="IPR010921">
    <property type="entry name" value="Trp_repressor/repl_initiator"/>
</dbReference>
<dbReference type="GO" id="GO:0043565">
    <property type="term" value="F:sequence-specific DNA binding"/>
    <property type="evidence" value="ECO:0007669"/>
    <property type="project" value="InterPro"/>
</dbReference>
<evidence type="ECO:0000256" key="2">
    <source>
        <dbReference type="SAM" id="Coils"/>
    </source>
</evidence>
<feature type="compositionally biased region" description="Basic residues" evidence="3">
    <location>
        <begin position="236"/>
        <end position="250"/>
    </location>
</feature>
<name>A0A5R9DTF0_9LACT</name>
<dbReference type="PANTHER" id="PTHR33795:SF1">
    <property type="entry name" value="INSERTION ELEMENT IS150 PROTEIN INSJ"/>
    <property type="match status" value="1"/>
</dbReference>
<dbReference type="OrthoDB" id="2134355at2"/>
<feature type="coiled-coil region" evidence="2">
    <location>
        <begin position="192"/>
        <end position="225"/>
    </location>
</feature>
<sequence length="250" mass="29553">MYSNMKHTVAELEYYILQYLEGMTFPMLKNLGLQYEKTYFLFKVRLYQQHGIDGLQSPNKHQHYSSEFREQVAQEHRIDKISIYELAIKYNIPSQKTIRSWIFRYTNGGESQSYNSKPEAYLMKGKKATYEEKLHIVLDYLKNDLSYRETAEKFQVSYNNVYAWVNKYKKHGSDGLIDSRGGSKPTAILTNKERLNVENKALKARNEYLEMENDALKKLQEVERELMLAKQGSKQSIKRLKNFTKKKPTK</sequence>
<dbReference type="InterPro" id="IPR052057">
    <property type="entry name" value="IS150/IS1296_orfA-like"/>
</dbReference>
<dbReference type="AlphaFoldDB" id="A0A5R9DTF0"/>
<reference evidence="5 6" key="1">
    <citation type="submission" date="2019-05" db="EMBL/GenBank/DDBJ databases">
        <title>The metagenome of a microbial culture collection derived from dairy environment covers the genomic content of the human microbiome.</title>
        <authorList>
            <person name="Roder T."/>
            <person name="Wuthrich D."/>
            <person name="Sattari Z."/>
            <person name="Von Ah U."/>
            <person name="Bar C."/>
            <person name="Ronchi F."/>
            <person name="Macpherson A.J."/>
            <person name="Ganal-Vonarburg S.C."/>
            <person name="Bruggmann R."/>
            <person name="Vergeres G."/>
        </authorList>
    </citation>
    <scope>NUCLEOTIDE SEQUENCE [LARGE SCALE GENOMIC DNA]</scope>
    <source>
        <strain evidence="5 6">FAM 24227</strain>
    </source>
</reference>
<evidence type="ECO:0000313" key="5">
    <source>
        <dbReference type="EMBL" id="TLQ40211.1"/>
    </source>
</evidence>
<evidence type="ECO:0000256" key="1">
    <source>
        <dbReference type="ARBA" id="ARBA00038232"/>
    </source>
</evidence>
<dbReference type="SUPFAM" id="SSF48295">
    <property type="entry name" value="TrpR-like"/>
    <property type="match status" value="2"/>
</dbReference>
<dbReference type="Gene3D" id="1.10.10.10">
    <property type="entry name" value="Winged helix-like DNA-binding domain superfamily/Winged helix DNA-binding domain"/>
    <property type="match status" value="2"/>
</dbReference>
<organism evidence="5 6">
    <name type="scientific">Ruoffia tabacinasalis</name>
    <dbReference type="NCBI Taxonomy" id="87458"/>
    <lineage>
        <taxon>Bacteria</taxon>
        <taxon>Bacillati</taxon>
        <taxon>Bacillota</taxon>
        <taxon>Bacilli</taxon>
        <taxon>Lactobacillales</taxon>
        <taxon>Aerococcaceae</taxon>
        <taxon>Ruoffia</taxon>
    </lineage>
</organism>
<dbReference type="RefSeq" id="WP_138405045.1">
    <property type="nucleotide sequence ID" value="NZ_VBSP01000034.1"/>
</dbReference>
<gene>
    <name evidence="5" type="ORF">FEZ33_08960</name>
</gene>
<dbReference type="EMBL" id="VBSP01000034">
    <property type="protein sequence ID" value="TLQ40211.1"/>
    <property type="molecule type" value="Genomic_DNA"/>
</dbReference>
<comment type="similarity">
    <text evidence="1">Belongs to the IS150/IS1296 orfA family.</text>
</comment>
<protein>
    <submittedName>
        <fullName evidence="5">Transposase</fullName>
    </submittedName>
</protein>
<accession>A0A5R9DTF0</accession>
<keyword evidence="2" id="KW-0175">Coiled coil</keyword>
<evidence type="ECO:0000259" key="4">
    <source>
        <dbReference type="Pfam" id="PF13518"/>
    </source>
</evidence>
<dbReference type="PANTHER" id="PTHR33795">
    <property type="entry name" value="INSERTION ELEMENT IS150 PROTEIN INSJ"/>
    <property type="match status" value="1"/>
</dbReference>
<feature type="region of interest" description="Disordered" evidence="3">
    <location>
        <begin position="231"/>
        <end position="250"/>
    </location>
</feature>
<dbReference type="InterPro" id="IPR036388">
    <property type="entry name" value="WH-like_DNA-bd_sf"/>
</dbReference>
<comment type="caution">
    <text evidence="5">The sequence shown here is derived from an EMBL/GenBank/DDBJ whole genome shotgun (WGS) entry which is preliminary data.</text>
</comment>
<dbReference type="Proteomes" id="UP000306420">
    <property type="component" value="Unassembled WGS sequence"/>
</dbReference>
<dbReference type="InterPro" id="IPR055247">
    <property type="entry name" value="InsJ-like_HTH"/>
</dbReference>
<evidence type="ECO:0000256" key="3">
    <source>
        <dbReference type="SAM" id="MobiDB-lite"/>
    </source>
</evidence>
<evidence type="ECO:0000313" key="6">
    <source>
        <dbReference type="Proteomes" id="UP000306420"/>
    </source>
</evidence>